<dbReference type="InterPro" id="IPR003004">
    <property type="entry name" value="GspF/PilC"/>
</dbReference>
<dbReference type="STRING" id="1798409.A3I24_03800"/>
<dbReference type="PROSITE" id="PS00874">
    <property type="entry name" value="T2SP_F"/>
    <property type="match status" value="1"/>
</dbReference>
<dbReference type="PANTHER" id="PTHR30012">
    <property type="entry name" value="GENERAL SECRETION PATHWAY PROTEIN"/>
    <property type="match status" value="1"/>
</dbReference>
<keyword evidence="7 10" id="KW-1133">Transmembrane helix</keyword>
<dbReference type="Pfam" id="PF00482">
    <property type="entry name" value="T2SSF"/>
    <property type="match status" value="2"/>
</dbReference>
<evidence type="ECO:0000256" key="2">
    <source>
        <dbReference type="ARBA" id="ARBA00005745"/>
    </source>
</evidence>
<feature type="transmembrane region" description="Helical" evidence="10">
    <location>
        <begin position="331"/>
        <end position="352"/>
    </location>
</feature>
<dbReference type="GO" id="GO:0005886">
    <property type="term" value="C:plasma membrane"/>
    <property type="evidence" value="ECO:0007669"/>
    <property type="project" value="UniProtKB-SubCell"/>
</dbReference>
<dbReference type="Gene3D" id="1.20.81.30">
    <property type="entry name" value="Type II secretion system (T2SS), domain F"/>
    <property type="match status" value="2"/>
</dbReference>
<dbReference type="PANTHER" id="PTHR30012:SF0">
    <property type="entry name" value="TYPE II SECRETION SYSTEM PROTEIN F-RELATED"/>
    <property type="match status" value="1"/>
</dbReference>
<dbReference type="InterPro" id="IPR018076">
    <property type="entry name" value="T2SS_GspF_dom"/>
</dbReference>
<protein>
    <recommendedName>
        <fullName evidence="11">Type II secretion system protein GspF domain-containing protein</fullName>
    </recommendedName>
</protein>
<evidence type="ECO:0000313" key="13">
    <source>
        <dbReference type="Proteomes" id="UP000177690"/>
    </source>
</evidence>
<keyword evidence="4" id="KW-1003">Cell membrane</keyword>
<keyword evidence="5" id="KW-0997">Cell inner membrane</keyword>
<feature type="domain" description="Type II secretion system protein GspF" evidence="11">
    <location>
        <begin position="24"/>
        <end position="147"/>
    </location>
</feature>
<evidence type="ECO:0000259" key="11">
    <source>
        <dbReference type="Pfam" id="PF00482"/>
    </source>
</evidence>
<evidence type="ECO:0000256" key="3">
    <source>
        <dbReference type="ARBA" id="ARBA00022448"/>
    </source>
</evidence>
<evidence type="ECO:0000256" key="4">
    <source>
        <dbReference type="ARBA" id="ARBA00022475"/>
    </source>
</evidence>
<evidence type="ECO:0000256" key="7">
    <source>
        <dbReference type="ARBA" id="ARBA00022989"/>
    </source>
</evidence>
<reference evidence="12 13" key="1">
    <citation type="journal article" date="2016" name="Nat. Commun.">
        <title>Thousands of microbial genomes shed light on interconnected biogeochemical processes in an aquifer system.</title>
        <authorList>
            <person name="Anantharaman K."/>
            <person name="Brown C.T."/>
            <person name="Hug L.A."/>
            <person name="Sharon I."/>
            <person name="Castelle C.J."/>
            <person name="Probst A.J."/>
            <person name="Thomas B.C."/>
            <person name="Singh A."/>
            <person name="Wilkins M.J."/>
            <person name="Karaoz U."/>
            <person name="Brodie E.L."/>
            <person name="Williams K.H."/>
            <person name="Hubbard S.S."/>
            <person name="Banfield J.F."/>
        </authorList>
    </citation>
    <scope>NUCLEOTIDE SEQUENCE [LARGE SCALE GENOMIC DNA]</scope>
</reference>
<dbReference type="FunFam" id="1.20.81.30:FF:000001">
    <property type="entry name" value="Type II secretion system protein F"/>
    <property type="match status" value="2"/>
</dbReference>
<dbReference type="Proteomes" id="UP000177690">
    <property type="component" value="Unassembled WGS sequence"/>
</dbReference>
<dbReference type="EMBL" id="MHJL01000038">
    <property type="protein sequence ID" value="OGY66650.1"/>
    <property type="molecule type" value="Genomic_DNA"/>
</dbReference>
<evidence type="ECO:0000256" key="1">
    <source>
        <dbReference type="ARBA" id="ARBA00004429"/>
    </source>
</evidence>
<organism evidence="12 13">
    <name type="scientific">Candidatus Harrisonbacteria bacterium RIFCSPLOWO2_02_FULL_41_13b</name>
    <dbReference type="NCBI Taxonomy" id="1798409"/>
    <lineage>
        <taxon>Bacteria</taxon>
        <taxon>Candidatus Harrisoniibacteriota</taxon>
    </lineage>
</organism>
<feature type="domain" description="Type II secretion system protein GspF" evidence="11">
    <location>
        <begin position="227"/>
        <end position="350"/>
    </location>
</feature>
<dbReference type="GO" id="GO:0009306">
    <property type="term" value="P:protein secretion"/>
    <property type="evidence" value="ECO:0007669"/>
    <property type="project" value="InterPro"/>
</dbReference>
<comment type="caution">
    <text evidence="12">The sequence shown here is derived from an EMBL/GenBank/DDBJ whole genome shotgun (WGS) entry which is preliminary data.</text>
</comment>
<evidence type="ECO:0000313" key="12">
    <source>
        <dbReference type="EMBL" id="OGY66650.1"/>
    </source>
</evidence>
<sequence length="360" mass="40052">MGSGLKNYFKIFFTRVSLQEQVNFARHLAIMARAGLPLLDSLNMLKKQSKSKSLKKILTSLADEVSNGQFLSDSLEKFRGIFGSLFIDIIRVGETSGILAENLNYLADELKKKQELRRKVIGAMIYPAVVMAATFGITGLLTVFIFPKILPVFASFNVELPLSTRILIKISNIATNYGGWLILGIFLFFLALWLILKIPAVRFYYHRLVLYLPVFGKLVKAVNLSNFCRTLGLTLKSGIQAVQAINITSSTLSNLVYQKELKAMGEDLTRGEAISKYLDSRPGIFPPMVGQMISVGENTGNLSETCLYLAEFYEGEVNEFTKNLSNILEPMLMVIMGIIVGFVAISIITPIYEVTSSVNR</sequence>
<dbReference type="PRINTS" id="PR00812">
    <property type="entry name" value="BCTERIALGSPF"/>
</dbReference>
<dbReference type="InterPro" id="IPR001992">
    <property type="entry name" value="T2SS_GspF/T4SS_PilC_CS"/>
</dbReference>
<name>A0A1G1ZSB7_9BACT</name>
<comment type="similarity">
    <text evidence="2 9">Belongs to the GSP F family.</text>
</comment>
<comment type="subcellular location">
    <subcellularLocation>
        <location evidence="1">Cell inner membrane</location>
        <topology evidence="1">Multi-pass membrane protein</topology>
    </subcellularLocation>
    <subcellularLocation>
        <location evidence="9">Cell membrane</location>
        <topology evidence="9">Multi-pass membrane protein</topology>
    </subcellularLocation>
</comment>
<evidence type="ECO:0000256" key="6">
    <source>
        <dbReference type="ARBA" id="ARBA00022692"/>
    </source>
</evidence>
<feature type="transmembrane region" description="Helical" evidence="10">
    <location>
        <begin position="120"/>
        <end position="146"/>
    </location>
</feature>
<feature type="transmembrane region" description="Helical" evidence="10">
    <location>
        <begin position="177"/>
        <end position="196"/>
    </location>
</feature>
<evidence type="ECO:0000256" key="8">
    <source>
        <dbReference type="ARBA" id="ARBA00023136"/>
    </source>
</evidence>
<accession>A0A1G1ZSB7</accession>
<dbReference type="AlphaFoldDB" id="A0A1G1ZSB7"/>
<evidence type="ECO:0000256" key="9">
    <source>
        <dbReference type="RuleBase" id="RU003923"/>
    </source>
</evidence>
<gene>
    <name evidence="12" type="ORF">A3I24_03800</name>
</gene>
<evidence type="ECO:0000256" key="10">
    <source>
        <dbReference type="SAM" id="Phobius"/>
    </source>
</evidence>
<keyword evidence="8 10" id="KW-0472">Membrane</keyword>
<keyword evidence="6 9" id="KW-0812">Transmembrane</keyword>
<evidence type="ECO:0000256" key="5">
    <source>
        <dbReference type="ARBA" id="ARBA00022519"/>
    </source>
</evidence>
<proteinExistence type="inferred from homology"/>
<keyword evidence="3 9" id="KW-0813">Transport</keyword>
<dbReference type="InterPro" id="IPR042094">
    <property type="entry name" value="T2SS_GspF_sf"/>
</dbReference>